<organism evidence="1 2">
    <name type="scientific">Dibothriocephalus latus</name>
    <name type="common">Fish tapeworm</name>
    <name type="synonym">Diphyllobothrium latum</name>
    <dbReference type="NCBI Taxonomy" id="60516"/>
    <lineage>
        <taxon>Eukaryota</taxon>
        <taxon>Metazoa</taxon>
        <taxon>Spiralia</taxon>
        <taxon>Lophotrochozoa</taxon>
        <taxon>Platyhelminthes</taxon>
        <taxon>Cestoda</taxon>
        <taxon>Eucestoda</taxon>
        <taxon>Diphyllobothriidea</taxon>
        <taxon>Diphyllobothriidae</taxon>
        <taxon>Dibothriocephalus</taxon>
    </lineage>
</organism>
<name>A0A3P7N5C7_DIBLA</name>
<evidence type="ECO:0000313" key="2">
    <source>
        <dbReference type="Proteomes" id="UP000281553"/>
    </source>
</evidence>
<gene>
    <name evidence="1" type="ORF">DILT_LOCUS17377</name>
</gene>
<dbReference type="OrthoDB" id="6256937at2759"/>
<dbReference type="Proteomes" id="UP000281553">
    <property type="component" value="Unassembled WGS sequence"/>
</dbReference>
<evidence type="ECO:0000313" key="1">
    <source>
        <dbReference type="EMBL" id="VDN37635.1"/>
    </source>
</evidence>
<accession>A0A3P7N5C7</accession>
<reference evidence="1 2" key="1">
    <citation type="submission" date="2018-11" db="EMBL/GenBank/DDBJ databases">
        <authorList>
            <consortium name="Pathogen Informatics"/>
        </authorList>
    </citation>
    <scope>NUCLEOTIDE SEQUENCE [LARGE SCALE GENOMIC DNA]</scope>
</reference>
<sequence length="147" mass="16676">MRFLPSESIQPVRMDDVFDTAKSFKSMELELADLEWQRNVRTIALSGEREGIYAGFESQLQKVFDKGLCAGFDAVKELSELRGRLMAVNGQLCDRTVDLGPISEINGLEREIITEVSRHPTRSDNDREADPMRALNMKTLNLIEKVD</sequence>
<protein>
    <submittedName>
        <fullName evidence="1">Uncharacterized protein</fullName>
    </submittedName>
</protein>
<dbReference type="EMBL" id="UYRU01091354">
    <property type="protein sequence ID" value="VDN37635.1"/>
    <property type="molecule type" value="Genomic_DNA"/>
</dbReference>
<keyword evidence="2" id="KW-1185">Reference proteome</keyword>
<dbReference type="AlphaFoldDB" id="A0A3P7N5C7"/>
<proteinExistence type="predicted"/>